<evidence type="ECO:0000256" key="5">
    <source>
        <dbReference type="SAM" id="MobiDB-lite"/>
    </source>
</evidence>
<sequence>MSGRKRTKRKNSDEDFDVDEGDDGLDIDEINRWACQSCTFVNRAAAFRCAVCGTRKGTSTRRSRADDNVVEMQKSITDMVQKQVEKEKSLKRKERSMLKSSVPRETSEQSTSAEVKTEELDLNSEILKIPIPEPSEIYKSFLESVPRSESLVNVKMEIQDSPALPEEIAKKKSETAKKKSSRDSTPTVNGATNVNEMAFVKPTVTPPTTTTNIQVSTPNPQKIEIQENPVHLPPQLQPHQPPLQLPVSAPIPHFHIGAEMKIPPPPAPHPSWNTVPAIVPPPQTMASVEAGLLQEFPERILKNLNQAAAFDQSVVISQKNEINPEPAAAAIPNGWDREKIIKELASSLGPNHTMSPTTSRQSSETDSSSSDGNRSFETPLIDVSPSVSKCCQIPDYMIHRDTPQKIVIVANGFPAYFEEFPRRIH</sequence>
<dbReference type="Gene3D" id="4.10.1060.10">
    <property type="entry name" value="Zinc finger, RanBP2-type"/>
    <property type="match status" value="1"/>
</dbReference>
<protein>
    <recommendedName>
        <fullName evidence="6">RanBP2-type domain-containing protein</fullName>
    </recommendedName>
</protein>
<feature type="compositionally biased region" description="Basic and acidic residues" evidence="5">
    <location>
        <begin position="167"/>
        <end position="177"/>
    </location>
</feature>
<accession>A0A2G5SU03</accession>
<gene>
    <name evidence="7" type="primary">Cni-tag-294</name>
    <name evidence="7" type="synonym">Cnig_chr_X.g24368</name>
    <name evidence="7" type="ORF">B9Z55_024368</name>
</gene>
<name>A0A2G5SU03_9PELO</name>
<reference evidence="8" key="1">
    <citation type="submission" date="2017-10" db="EMBL/GenBank/DDBJ databases">
        <title>Rapid genome shrinkage in a self-fertile nematode reveals novel sperm competition proteins.</title>
        <authorList>
            <person name="Yin D."/>
            <person name="Schwarz E.M."/>
            <person name="Thomas C.G."/>
            <person name="Felde R.L."/>
            <person name="Korf I.F."/>
            <person name="Cutter A.D."/>
            <person name="Schartner C.M."/>
            <person name="Ralston E.J."/>
            <person name="Meyer B.J."/>
            <person name="Haag E.S."/>
        </authorList>
    </citation>
    <scope>NUCLEOTIDE SEQUENCE [LARGE SCALE GENOMIC DNA]</scope>
    <source>
        <strain evidence="8">JU1422</strain>
    </source>
</reference>
<feature type="region of interest" description="Disordered" evidence="5">
    <location>
        <begin position="346"/>
        <end position="380"/>
    </location>
</feature>
<dbReference type="GO" id="GO:0045893">
    <property type="term" value="P:positive regulation of DNA-templated transcription"/>
    <property type="evidence" value="ECO:0007669"/>
    <property type="project" value="InterPro"/>
</dbReference>
<dbReference type="GO" id="GO:0005634">
    <property type="term" value="C:nucleus"/>
    <property type="evidence" value="ECO:0007669"/>
    <property type="project" value="TreeGrafter"/>
</dbReference>
<dbReference type="PROSITE" id="PS50199">
    <property type="entry name" value="ZF_RANBP2_2"/>
    <property type="match status" value="1"/>
</dbReference>
<feature type="region of interest" description="Disordered" evidence="5">
    <location>
        <begin position="1"/>
        <end position="23"/>
    </location>
</feature>
<evidence type="ECO:0000259" key="6">
    <source>
        <dbReference type="PROSITE" id="PS50199"/>
    </source>
</evidence>
<keyword evidence="1" id="KW-0479">Metal-binding</keyword>
<dbReference type="InterPro" id="IPR001876">
    <property type="entry name" value="Znf_RanBP2"/>
</dbReference>
<dbReference type="GO" id="GO:0003712">
    <property type="term" value="F:transcription coregulator activity"/>
    <property type="evidence" value="ECO:0007669"/>
    <property type="project" value="TreeGrafter"/>
</dbReference>
<evidence type="ECO:0000256" key="1">
    <source>
        <dbReference type="ARBA" id="ARBA00022723"/>
    </source>
</evidence>
<dbReference type="InterPro" id="IPR039958">
    <property type="entry name" value="RYBP/YAF2"/>
</dbReference>
<dbReference type="Proteomes" id="UP000230233">
    <property type="component" value="Chromosome X"/>
</dbReference>
<feature type="compositionally biased region" description="Low complexity" evidence="5">
    <location>
        <begin position="357"/>
        <end position="370"/>
    </location>
</feature>
<dbReference type="GO" id="GO:0008270">
    <property type="term" value="F:zinc ion binding"/>
    <property type="evidence" value="ECO:0007669"/>
    <property type="project" value="UniProtKB-KW"/>
</dbReference>
<dbReference type="PROSITE" id="PS01358">
    <property type="entry name" value="ZF_RANBP2_1"/>
    <property type="match status" value="1"/>
</dbReference>
<comment type="caution">
    <text evidence="7">The sequence shown here is derived from an EMBL/GenBank/DDBJ whole genome shotgun (WGS) entry which is preliminary data.</text>
</comment>
<feature type="domain" description="RanBP2-type" evidence="6">
    <location>
        <begin position="29"/>
        <end position="58"/>
    </location>
</feature>
<proteinExistence type="predicted"/>
<dbReference type="STRING" id="1611254.A0A2G5SU03"/>
<keyword evidence="3" id="KW-0862">Zinc</keyword>
<evidence type="ECO:0000256" key="3">
    <source>
        <dbReference type="ARBA" id="ARBA00022833"/>
    </source>
</evidence>
<feature type="compositionally biased region" description="Acidic residues" evidence="5">
    <location>
        <begin position="14"/>
        <end position="23"/>
    </location>
</feature>
<dbReference type="GO" id="GO:0003677">
    <property type="term" value="F:DNA binding"/>
    <property type="evidence" value="ECO:0007669"/>
    <property type="project" value="TreeGrafter"/>
</dbReference>
<evidence type="ECO:0000256" key="4">
    <source>
        <dbReference type="PROSITE-ProRule" id="PRU00322"/>
    </source>
</evidence>
<organism evidence="7 8">
    <name type="scientific">Caenorhabditis nigoni</name>
    <dbReference type="NCBI Taxonomy" id="1611254"/>
    <lineage>
        <taxon>Eukaryota</taxon>
        <taxon>Metazoa</taxon>
        <taxon>Ecdysozoa</taxon>
        <taxon>Nematoda</taxon>
        <taxon>Chromadorea</taxon>
        <taxon>Rhabditida</taxon>
        <taxon>Rhabditina</taxon>
        <taxon>Rhabditomorpha</taxon>
        <taxon>Rhabditoidea</taxon>
        <taxon>Rhabditidae</taxon>
        <taxon>Peloderinae</taxon>
        <taxon>Caenorhabditis</taxon>
    </lineage>
</organism>
<dbReference type="InterPro" id="IPR036443">
    <property type="entry name" value="Znf_RanBP2_sf"/>
</dbReference>
<evidence type="ECO:0000256" key="2">
    <source>
        <dbReference type="ARBA" id="ARBA00022771"/>
    </source>
</evidence>
<feature type="region of interest" description="Disordered" evidence="5">
    <location>
        <begin position="163"/>
        <end position="190"/>
    </location>
</feature>
<evidence type="ECO:0000313" key="7">
    <source>
        <dbReference type="EMBL" id="PIC18500.1"/>
    </source>
</evidence>
<feature type="region of interest" description="Disordered" evidence="5">
    <location>
        <begin position="83"/>
        <end position="117"/>
    </location>
</feature>
<dbReference type="AlphaFoldDB" id="A0A2G5SU03"/>
<evidence type="ECO:0000313" key="8">
    <source>
        <dbReference type="Proteomes" id="UP000230233"/>
    </source>
</evidence>
<keyword evidence="8" id="KW-1185">Reference proteome</keyword>
<dbReference type="SUPFAM" id="SSF90209">
    <property type="entry name" value="Ran binding protein zinc finger-like"/>
    <property type="match status" value="1"/>
</dbReference>
<dbReference type="SMART" id="SM00547">
    <property type="entry name" value="ZnF_RBZ"/>
    <property type="match status" value="1"/>
</dbReference>
<dbReference type="EMBL" id="PDUG01000006">
    <property type="protein sequence ID" value="PIC18500.1"/>
    <property type="molecule type" value="Genomic_DNA"/>
</dbReference>
<dbReference type="PANTHER" id="PTHR12920:SF4">
    <property type="entry name" value="GEO03726P1"/>
    <property type="match status" value="1"/>
</dbReference>
<keyword evidence="2 4" id="KW-0863">Zinc-finger</keyword>
<dbReference type="PANTHER" id="PTHR12920">
    <property type="entry name" value="RYBP AND YAF2-RELATED"/>
    <property type="match status" value="1"/>
</dbReference>
<dbReference type="OrthoDB" id="10063208at2759"/>